<organism evidence="1">
    <name type="scientific">hydrothermal vent metagenome</name>
    <dbReference type="NCBI Taxonomy" id="652676"/>
    <lineage>
        <taxon>unclassified sequences</taxon>
        <taxon>metagenomes</taxon>
        <taxon>ecological metagenomes</taxon>
    </lineage>
</organism>
<evidence type="ECO:0000313" key="1">
    <source>
        <dbReference type="EMBL" id="VAX40954.1"/>
    </source>
</evidence>
<dbReference type="AlphaFoldDB" id="A0A3B1DX91"/>
<sequence length="39" mass="4503">NKTVAVAETNWAFIGLEHRVPRRIPPEIRDAYVITEEPN</sequence>
<protein>
    <submittedName>
        <fullName evidence="1">Uncharacterized protein</fullName>
    </submittedName>
</protein>
<name>A0A3B1DX91_9ZZZZ</name>
<dbReference type="SUPFAM" id="SSF54637">
    <property type="entry name" value="Thioesterase/thiol ester dehydrase-isomerase"/>
    <property type="match status" value="1"/>
</dbReference>
<feature type="non-terminal residue" evidence="1">
    <location>
        <position position="1"/>
    </location>
</feature>
<dbReference type="EMBL" id="UOGL01000498">
    <property type="protein sequence ID" value="VAX40954.1"/>
    <property type="molecule type" value="Genomic_DNA"/>
</dbReference>
<dbReference type="InterPro" id="IPR029069">
    <property type="entry name" value="HotDog_dom_sf"/>
</dbReference>
<accession>A0A3B1DX91</accession>
<reference evidence="1" key="1">
    <citation type="submission" date="2018-06" db="EMBL/GenBank/DDBJ databases">
        <authorList>
            <person name="Zhirakovskaya E."/>
        </authorList>
    </citation>
    <scope>NUCLEOTIDE SEQUENCE</scope>
</reference>
<proteinExistence type="predicted"/>
<gene>
    <name evidence="1" type="ORF">MNBD_PLANCTO02-862</name>
</gene>